<evidence type="ECO:0000313" key="2">
    <source>
        <dbReference type="Proteomes" id="UP000256964"/>
    </source>
</evidence>
<gene>
    <name evidence="1" type="ORF">OH76DRAFT_1485130</name>
</gene>
<protein>
    <recommendedName>
        <fullName evidence="3">F-box domain-containing protein</fullName>
    </recommendedName>
</protein>
<dbReference type="AlphaFoldDB" id="A0A371D300"/>
<sequence>MDCLPVELVTEVAFLACTDGGLTGCSLSLVSKRIRDAVYPARFHTVALASDPEAFSKFLDVYREQRHRLPDTTPRVRHLFLSLLPIEGEPIYRRPRPLLHNAIRAYEEHLRNLRDLGERHGAAVCALMQELAPDLETFTFIRGEWKNVPAVDCTFPRLRELTILDGMPEFLRLEDSSQSMFPRLERLHAVEFFHARPLDLCQFSQHASHLTHFRCSGMHYVDTVTMGSLRLVTGRLSSEDESLLLPHLRQVVVQPTLMKYHGDLHGPNRLCVELKACAGKARSGMYFHICAQHNTLGPIDTREETDTAPERCIRKAREEWMQRVEGGSGCWAEEYLF</sequence>
<evidence type="ECO:0000313" key="1">
    <source>
        <dbReference type="EMBL" id="RDX46859.1"/>
    </source>
</evidence>
<organism evidence="1 2">
    <name type="scientific">Lentinus brumalis</name>
    <dbReference type="NCBI Taxonomy" id="2498619"/>
    <lineage>
        <taxon>Eukaryota</taxon>
        <taxon>Fungi</taxon>
        <taxon>Dikarya</taxon>
        <taxon>Basidiomycota</taxon>
        <taxon>Agaricomycotina</taxon>
        <taxon>Agaricomycetes</taxon>
        <taxon>Polyporales</taxon>
        <taxon>Polyporaceae</taxon>
        <taxon>Lentinus</taxon>
    </lineage>
</organism>
<dbReference type="Proteomes" id="UP000256964">
    <property type="component" value="Unassembled WGS sequence"/>
</dbReference>
<name>A0A371D300_9APHY</name>
<keyword evidence="2" id="KW-1185">Reference proteome</keyword>
<reference evidence="1 2" key="1">
    <citation type="journal article" date="2018" name="Biotechnol. Biofuels">
        <title>Integrative visual omics of the white-rot fungus Polyporus brumalis exposes the biotechnological potential of its oxidative enzymes for delignifying raw plant biomass.</title>
        <authorList>
            <person name="Miyauchi S."/>
            <person name="Rancon A."/>
            <person name="Drula E."/>
            <person name="Hage H."/>
            <person name="Chaduli D."/>
            <person name="Favel A."/>
            <person name="Grisel S."/>
            <person name="Henrissat B."/>
            <person name="Herpoel-Gimbert I."/>
            <person name="Ruiz-Duenas F.J."/>
            <person name="Chevret D."/>
            <person name="Hainaut M."/>
            <person name="Lin J."/>
            <person name="Wang M."/>
            <person name="Pangilinan J."/>
            <person name="Lipzen A."/>
            <person name="Lesage-Meessen L."/>
            <person name="Navarro D."/>
            <person name="Riley R."/>
            <person name="Grigoriev I.V."/>
            <person name="Zhou S."/>
            <person name="Raouche S."/>
            <person name="Rosso M.N."/>
        </authorList>
    </citation>
    <scope>NUCLEOTIDE SEQUENCE [LARGE SCALE GENOMIC DNA]</scope>
    <source>
        <strain evidence="1 2">BRFM 1820</strain>
    </source>
</reference>
<proteinExistence type="predicted"/>
<dbReference type="EMBL" id="KZ857423">
    <property type="protein sequence ID" value="RDX46859.1"/>
    <property type="molecule type" value="Genomic_DNA"/>
</dbReference>
<accession>A0A371D300</accession>
<evidence type="ECO:0008006" key="3">
    <source>
        <dbReference type="Google" id="ProtNLM"/>
    </source>
</evidence>
<dbReference type="OrthoDB" id="2748701at2759"/>